<reference evidence="2 3" key="1">
    <citation type="submission" date="2020-02" db="EMBL/GenBank/DDBJ databases">
        <authorList>
            <person name="Gao J."/>
            <person name="Sun J."/>
        </authorList>
    </citation>
    <scope>NUCLEOTIDE SEQUENCE [LARGE SCALE GENOMIC DNA]</scope>
    <source>
        <strain evidence="2 3">7124</strain>
    </source>
</reference>
<comment type="caution">
    <text evidence="2">The sequence shown here is derived from an EMBL/GenBank/DDBJ whole genome shotgun (WGS) entry which is preliminary data.</text>
</comment>
<dbReference type="RefSeq" id="WP_165098756.1">
    <property type="nucleotide sequence ID" value="NZ_JAAKGU010000005.1"/>
</dbReference>
<accession>A0A6M1PLQ0</accession>
<keyword evidence="3" id="KW-1185">Reference proteome</keyword>
<proteinExistence type="predicted"/>
<dbReference type="AlphaFoldDB" id="A0A6M1PLQ0"/>
<sequence>MSIKLPNNIVIKSEKSEIELVTFEESKVLPSFPSDIFPQWLQQYTMAVQDATQTPYDASGMAALSVLSTALAKKFKIRPFSEGTWVERNNLYNVVVMSSGERKSTVHSMFIKPIIDYEKAAVKAFISDNDTDTDTEQKSASSKMSLPRFIADDVTPEKLIGLLQENNERMALLSSEGGLFEMLDGKRYSTMPNLDVYLKGYTGDYLTVDRIGRKTEMLEEPILTIGLFVQPSVLQGLPERFTDRGLFGRFLYAVPKSMRGKRDVTPKSIDRSIVDKYESTIQFMMQMNADNVSELTLSEEAQVLFLDFLGQHEENLNADSEYEFLKLWTDRLPAHLLKIASLVHVAEHFEGDPVQITDVRSVINRDTLEKVLASRDYFYEHTLAAFGCIKVEEEIEAAKYLWGALLKINSQTNDTEFRRQFVWQKTKGKFAKSERLHDALKILKHRGYIDTFRNQTNAEMVQLSSEALRHYAAPSEVPKAPRKIDRIPLPKENKKG</sequence>
<feature type="region of interest" description="Disordered" evidence="1">
    <location>
        <begin position="474"/>
        <end position="496"/>
    </location>
</feature>
<gene>
    <name evidence="2" type="ORF">G5B47_13225</name>
</gene>
<feature type="compositionally biased region" description="Basic and acidic residues" evidence="1">
    <location>
        <begin position="482"/>
        <end position="496"/>
    </location>
</feature>
<evidence type="ECO:0000313" key="3">
    <source>
        <dbReference type="Proteomes" id="UP000480151"/>
    </source>
</evidence>
<evidence type="ECO:0000313" key="2">
    <source>
        <dbReference type="EMBL" id="NGM83378.1"/>
    </source>
</evidence>
<dbReference type="InterPro" id="IPR025048">
    <property type="entry name" value="DUF3987"/>
</dbReference>
<name>A0A6M1PLQ0_9BACL</name>
<dbReference type="Proteomes" id="UP000480151">
    <property type="component" value="Unassembled WGS sequence"/>
</dbReference>
<evidence type="ECO:0000256" key="1">
    <source>
        <dbReference type="SAM" id="MobiDB-lite"/>
    </source>
</evidence>
<protein>
    <submittedName>
        <fullName evidence="2">DUF3987 domain-containing protein</fullName>
    </submittedName>
</protein>
<dbReference type="EMBL" id="JAAKGU010000005">
    <property type="protein sequence ID" value="NGM83378.1"/>
    <property type="molecule type" value="Genomic_DNA"/>
</dbReference>
<dbReference type="Pfam" id="PF13148">
    <property type="entry name" value="DUF3987"/>
    <property type="match status" value="2"/>
</dbReference>
<organism evidence="2 3">
    <name type="scientific">Paenibacillus apii</name>
    <dbReference type="NCBI Taxonomy" id="1850370"/>
    <lineage>
        <taxon>Bacteria</taxon>
        <taxon>Bacillati</taxon>
        <taxon>Bacillota</taxon>
        <taxon>Bacilli</taxon>
        <taxon>Bacillales</taxon>
        <taxon>Paenibacillaceae</taxon>
        <taxon>Paenibacillus</taxon>
    </lineage>
</organism>